<evidence type="ECO:0000256" key="2">
    <source>
        <dbReference type="ARBA" id="ARBA00022840"/>
    </source>
</evidence>
<dbReference type="EMBL" id="CAACVI010000045">
    <property type="protein sequence ID" value="VEN74925.1"/>
    <property type="molecule type" value="Genomic_DNA"/>
</dbReference>
<dbReference type="PANTHER" id="PTHR39206:SF1">
    <property type="entry name" value="SLL8004 PROTEIN"/>
    <property type="match status" value="1"/>
</dbReference>
<dbReference type="GO" id="GO:0016301">
    <property type="term" value="F:kinase activity"/>
    <property type="evidence" value="ECO:0007669"/>
    <property type="project" value="InterPro"/>
</dbReference>
<dbReference type="Pfam" id="PF06414">
    <property type="entry name" value="Zeta_toxin"/>
    <property type="match status" value="1"/>
</dbReference>
<dbReference type="AlphaFoldDB" id="A0A484HPZ1"/>
<keyword evidence="2" id="KW-0067">ATP-binding</keyword>
<dbReference type="InterPro" id="IPR010488">
    <property type="entry name" value="Zeta_toxin_domain"/>
</dbReference>
<feature type="domain" description="Zeta toxin" evidence="3">
    <location>
        <begin position="3"/>
        <end position="143"/>
    </location>
</feature>
<organism evidence="4">
    <name type="scientific">uncultured Desulfobacteraceae bacterium</name>
    <dbReference type="NCBI Taxonomy" id="218296"/>
    <lineage>
        <taxon>Bacteria</taxon>
        <taxon>Pseudomonadati</taxon>
        <taxon>Thermodesulfobacteriota</taxon>
        <taxon>Desulfobacteria</taxon>
        <taxon>Desulfobacterales</taxon>
        <taxon>Desulfobacteraceae</taxon>
        <taxon>environmental samples</taxon>
    </lineage>
</organism>
<proteinExistence type="predicted"/>
<reference evidence="4" key="1">
    <citation type="submission" date="2019-01" db="EMBL/GenBank/DDBJ databases">
        <authorList>
            <consortium name="Genoscope - CEA"/>
            <person name="William W."/>
        </authorList>
    </citation>
    <scope>NUCLEOTIDE SEQUENCE</scope>
    <source>
        <strain evidence="4">CR-1</strain>
    </source>
</reference>
<dbReference type="GO" id="GO:0005524">
    <property type="term" value="F:ATP binding"/>
    <property type="evidence" value="ECO:0007669"/>
    <property type="project" value="UniProtKB-KW"/>
</dbReference>
<dbReference type="PANTHER" id="PTHR39206">
    <property type="entry name" value="SLL8004 PROTEIN"/>
    <property type="match status" value="1"/>
</dbReference>
<sequence>MKEAKNPRLIIVAGPNGSGKTTITEKLLRHEWMGGCVYINPDIIAEEKFNGWNLRESIIKAANHAKEMREECLSRKMDMAFETVFSSPEKFEFVKRAKVAGFFLRLFFVCTDDPSINARRVASRVMEGGHDVPIPKIISRYYRSLSNCANALPLFDRAYFYDNSLENADPVLIFRTTHGKMAKVYGEAPPWAEDIANSS</sequence>
<keyword evidence="1" id="KW-0547">Nucleotide-binding</keyword>
<evidence type="ECO:0000259" key="3">
    <source>
        <dbReference type="Pfam" id="PF06414"/>
    </source>
</evidence>
<gene>
    <name evidence="4" type="ORF">EPICR_50206</name>
</gene>
<name>A0A484HPZ1_9BACT</name>
<dbReference type="Gene3D" id="3.40.50.300">
    <property type="entry name" value="P-loop containing nucleotide triphosphate hydrolases"/>
    <property type="match status" value="1"/>
</dbReference>
<evidence type="ECO:0000313" key="4">
    <source>
        <dbReference type="EMBL" id="VEN74925.1"/>
    </source>
</evidence>
<dbReference type="InterPro" id="IPR027417">
    <property type="entry name" value="P-loop_NTPase"/>
</dbReference>
<evidence type="ECO:0000256" key="1">
    <source>
        <dbReference type="ARBA" id="ARBA00022741"/>
    </source>
</evidence>
<protein>
    <submittedName>
        <fullName evidence="4">AAA family ATPase</fullName>
    </submittedName>
</protein>
<dbReference type="SUPFAM" id="SSF52540">
    <property type="entry name" value="P-loop containing nucleoside triphosphate hydrolases"/>
    <property type="match status" value="1"/>
</dbReference>
<accession>A0A484HPZ1</accession>